<evidence type="ECO:0000313" key="3">
    <source>
        <dbReference type="EMBL" id="HEB13818.1"/>
    </source>
</evidence>
<dbReference type="InterPro" id="IPR013229">
    <property type="entry name" value="PEGA"/>
</dbReference>
<evidence type="ECO:0000259" key="2">
    <source>
        <dbReference type="PROSITE" id="PS51781"/>
    </source>
</evidence>
<keyword evidence="1" id="KW-0812">Transmembrane</keyword>
<keyword evidence="1" id="KW-0472">Membrane</keyword>
<comment type="caution">
    <text evidence="3">The sequence shown here is derived from an EMBL/GenBank/DDBJ whole genome shotgun (WGS) entry which is preliminary data.</text>
</comment>
<dbReference type="Pfam" id="PF08239">
    <property type="entry name" value="SH3_3"/>
    <property type="match status" value="1"/>
</dbReference>
<dbReference type="Pfam" id="PF08308">
    <property type="entry name" value="PEGA"/>
    <property type="match status" value="2"/>
</dbReference>
<dbReference type="PANTHER" id="PTHR34408">
    <property type="entry name" value="FAMILY PROTEIN, PUTATIVE-RELATED"/>
    <property type="match status" value="1"/>
</dbReference>
<sequence>MLSGLLFGWVLTYFFCYTRCVLGKARWLFVFLILAGLVAAVYLSGVISQEAALSITSDPDSQTVYIDEQEVGTTPYFSDQLSAGDPVVRFGDFNQKVRLTSGALTVVDWVLGPSEPFSAGHVVWFSESSTGTELLVISNPAADVFLNEELLGESPLSKPVDVGEYDLEIKKDGYFSRKLKISIKEGFRLNVSANLSLNPFPETAEELSSPSNNLTVLDLSSEQPLLSADPISWVRGAVFWSGRDEDETEYGFFLTSEGKLYDSSGSEVSLDSLSKTSEKYTLGYLGINGSLTSSASKTLNSMSPKLYPASPKVQILETGLGFLRVRSGPGISYGEIGKATPGDKYTYLGKTGEWFKINFNGQNGWIHSDYAKKL</sequence>
<gene>
    <name evidence="3" type="ORF">ENI09_00195</name>
</gene>
<dbReference type="EMBL" id="DRHH01000008">
    <property type="protein sequence ID" value="HEB13818.1"/>
    <property type="molecule type" value="Genomic_DNA"/>
</dbReference>
<evidence type="ECO:0000256" key="1">
    <source>
        <dbReference type="SAM" id="Phobius"/>
    </source>
</evidence>
<dbReference type="InterPro" id="IPR052354">
    <property type="entry name" value="Cell_Wall_Dynamics_Protein"/>
</dbReference>
<keyword evidence="1" id="KW-1133">Transmembrane helix</keyword>
<dbReference type="SMART" id="SM00287">
    <property type="entry name" value="SH3b"/>
    <property type="match status" value="1"/>
</dbReference>
<dbReference type="PROSITE" id="PS51781">
    <property type="entry name" value="SH3B"/>
    <property type="match status" value="1"/>
</dbReference>
<dbReference type="PANTHER" id="PTHR34408:SF1">
    <property type="entry name" value="GLYCOSYL HYDROLASE FAMILY 19 DOMAIN-CONTAINING PROTEIN HI_1415"/>
    <property type="match status" value="1"/>
</dbReference>
<feature type="domain" description="SH3b" evidence="2">
    <location>
        <begin position="311"/>
        <end position="374"/>
    </location>
</feature>
<reference evidence="3" key="1">
    <citation type="journal article" date="2020" name="mSystems">
        <title>Genome- and Community-Level Interaction Insights into Carbon Utilization and Element Cycling Functions of Hydrothermarchaeota in Hydrothermal Sediment.</title>
        <authorList>
            <person name="Zhou Z."/>
            <person name="Liu Y."/>
            <person name="Xu W."/>
            <person name="Pan J."/>
            <person name="Luo Z.H."/>
            <person name="Li M."/>
        </authorList>
    </citation>
    <scope>NUCLEOTIDE SEQUENCE [LARGE SCALE GENOMIC DNA]</scope>
    <source>
        <strain evidence="3">HyVt-365</strain>
    </source>
</reference>
<accession>A0A7C1SRF7</accession>
<name>A0A7C1SRF7_UNCKA</name>
<feature type="transmembrane region" description="Helical" evidence="1">
    <location>
        <begin position="6"/>
        <end position="22"/>
    </location>
</feature>
<organism evidence="3">
    <name type="scientific">candidate division WWE3 bacterium</name>
    <dbReference type="NCBI Taxonomy" id="2053526"/>
    <lineage>
        <taxon>Bacteria</taxon>
        <taxon>Katanobacteria</taxon>
    </lineage>
</organism>
<dbReference type="Gene3D" id="2.30.30.40">
    <property type="entry name" value="SH3 Domains"/>
    <property type="match status" value="1"/>
</dbReference>
<dbReference type="Proteomes" id="UP000885744">
    <property type="component" value="Unassembled WGS sequence"/>
</dbReference>
<feature type="transmembrane region" description="Helical" evidence="1">
    <location>
        <begin position="27"/>
        <end position="47"/>
    </location>
</feature>
<dbReference type="InterPro" id="IPR003646">
    <property type="entry name" value="SH3-like_bac-type"/>
</dbReference>
<proteinExistence type="predicted"/>
<protein>
    <submittedName>
        <fullName evidence="3">PEGA domain-containing protein</fullName>
    </submittedName>
</protein>
<dbReference type="AlphaFoldDB" id="A0A7C1SRF7"/>